<reference evidence="1 2" key="1">
    <citation type="submission" date="2021-02" db="EMBL/GenBank/DDBJ databases">
        <title>Genome assembly of Pseudopithomyces chartarum.</title>
        <authorList>
            <person name="Jauregui R."/>
            <person name="Singh J."/>
            <person name="Voisey C."/>
        </authorList>
    </citation>
    <scope>NUCLEOTIDE SEQUENCE [LARGE SCALE GENOMIC DNA]</scope>
    <source>
        <strain evidence="1 2">AGR01</strain>
    </source>
</reference>
<organism evidence="1 2">
    <name type="scientific">Pseudopithomyces chartarum</name>
    <dbReference type="NCBI Taxonomy" id="1892770"/>
    <lineage>
        <taxon>Eukaryota</taxon>
        <taxon>Fungi</taxon>
        <taxon>Dikarya</taxon>
        <taxon>Ascomycota</taxon>
        <taxon>Pezizomycotina</taxon>
        <taxon>Dothideomycetes</taxon>
        <taxon>Pleosporomycetidae</taxon>
        <taxon>Pleosporales</taxon>
        <taxon>Massarineae</taxon>
        <taxon>Didymosphaeriaceae</taxon>
        <taxon>Pseudopithomyces</taxon>
    </lineage>
</organism>
<sequence length="321" mass="35286">MSCTAIEDFLGRTLINETVTAKLNAAIKSDSSAQMTDALMTAADCISLDECCQLLNNALDIVVRSGSVRLTQCLIDEGAEVSSLSMFAIKSQPSIPLFEALLAAGYDFTKAGPKNCGMIKGRNMLHMVIQEGHMVEWLLDHGTPVDLGEPIYAPRARPPPLLEYCACLGSVDTFKLLKTRGAKLTRRCLHVAVGEAASAGIDPFRTIQQQPEGVEVKRDGSQRSYLNDRAEMLRYFVDELHLDVNDLDSDNSQFEFWGTPLNYATRHGDSAVAVVKWLLAKGVDPTIPSVTGKRARDFTDEFHGSKILEVLENHRQDGIEL</sequence>
<evidence type="ECO:0008006" key="3">
    <source>
        <dbReference type="Google" id="ProtNLM"/>
    </source>
</evidence>
<evidence type="ECO:0000313" key="2">
    <source>
        <dbReference type="Proteomes" id="UP001280581"/>
    </source>
</evidence>
<dbReference type="Proteomes" id="UP001280581">
    <property type="component" value="Unassembled WGS sequence"/>
</dbReference>
<dbReference type="InterPro" id="IPR051616">
    <property type="entry name" value="Cul2-RING_E3_ligase_SR"/>
</dbReference>
<dbReference type="InterPro" id="IPR002110">
    <property type="entry name" value="Ankyrin_rpt"/>
</dbReference>
<dbReference type="Pfam" id="PF00023">
    <property type="entry name" value="Ank"/>
    <property type="match status" value="1"/>
</dbReference>
<gene>
    <name evidence="1" type="ORF">GRF29_44g1174837</name>
</gene>
<protein>
    <recommendedName>
        <fullName evidence="3">Ankyrin repeat protein</fullName>
    </recommendedName>
</protein>
<comment type="caution">
    <text evidence="1">The sequence shown here is derived from an EMBL/GenBank/DDBJ whole genome shotgun (WGS) entry which is preliminary data.</text>
</comment>
<dbReference type="SMART" id="SM00248">
    <property type="entry name" value="ANK"/>
    <property type="match status" value="4"/>
</dbReference>
<name>A0AAN6M2B7_9PLEO</name>
<dbReference type="AlphaFoldDB" id="A0AAN6M2B7"/>
<proteinExistence type="predicted"/>
<dbReference type="InterPro" id="IPR036770">
    <property type="entry name" value="Ankyrin_rpt-contain_sf"/>
</dbReference>
<dbReference type="PANTHER" id="PTHR46224:SF6">
    <property type="entry name" value="ANKYRIN REPEAT FAMILY PROTEIN"/>
    <property type="match status" value="1"/>
</dbReference>
<accession>A0AAN6M2B7</accession>
<dbReference type="SUPFAM" id="SSF48403">
    <property type="entry name" value="Ankyrin repeat"/>
    <property type="match status" value="1"/>
</dbReference>
<dbReference type="EMBL" id="WVTA01000005">
    <property type="protein sequence ID" value="KAK3209954.1"/>
    <property type="molecule type" value="Genomic_DNA"/>
</dbReference>
<evidence type="ECO:0000313" key="1">
    <source>
        <dbReference type="EMBL" id="KAK3209954.1"/>
    </source>
</evidence>
<dbReference type="Gene3D" id="1.25.40.20">
    <property type="entry name" value="Ankyrin repeat-containing domain"/>
    <property type="match status" value="1"/>
</dbReference>
<keyword evidence="2" id="KW-1185">Reference proteome</keyword>
<dbReference type="PANTHER" id="PTHR46224">
    <property type="entry name" value="ANKYRIN REPEAT FAMILY PROTEIN"/>
    <property type="match status" value="1"/>
</dbReference>